<accession>A0ABQ6Z6F0</accession>
<keyword evidence="3" id="KW-1185">Reference proteome</keyword>
<organism evidence="2 3">
    <name type="scientific">Pseudoxanthomonas daejeonensis</name>
    <dbReference type="NCBI Taxonomy" id="266062"/>
    <lineage>
        <taxon>Bacteria</taxon>
        <taxon>Pseudomonadati</taxon>
        <taxon>Pseudomonadota</taxon>
        <taxon>Gammaproteobacteria</taxon>
        <taxon>Lysobacterales</taxon>
        <taxon>Lysobacteraceae</taxon>
        <taxon>Pseudoxanthomonas</taxon>
    </lineage>
</organism>
<feature type="transmembrane region" description="Helical" evidence="1">
    <location>
        <begin position="177"/>
        <end position="203"/>
    </location>
</feature>
<name>A0ABQ6Z6F0_9GAMM</name>
<evidence type="ECO:0000313" key="2">
    <source>
        <dbReference type="EMBL" id="KAF1693518.1"/>
    </source>
</evidence>
<dbReference type="EMBL" id="PDWN01000011">
    <property type="protein sequence ID" value="KAF1693518.1"/>
    <property type="molecule type" value="Genomic_DNA"/>
</dbReference>
<keyword evidence="1" id="KW-0472">Membrane</keyword>
<keyword evidence="1" id="KW-1133">Transmembrane helix</keyword>
<gene>
    <name evidence="2" type="ORF">CSC65_12000</name>
</gene>
<dbReference type="RefSeq" id="WP_162410835.1">
    <property type="nucleotide sequence ID" value="NZ_CP093331.1"/>
</dbReference>
<feature type="transmembrane region" description="Helical" evidence="1">
    <location>
        <begin position="105"/>
        <end position="125"/>
    </location>
</feature>
<evidence type="ECO:0008006" key="4">
    <source>
        <dbReference type="Google" id="ProtNLM"/>
    </source>
</evidence>
<feature type="transmembrane region" description="Helical" evidence="1">
    <location>
        <begin position="146"/>
        <end position="165"/>
    </location>
</feature>
<comment type="caution">
    <text evidence="2">The sequence shown here is derived from an EMBL/GenBank/DDBJ whole genome shotgun (WGS) entry which is preliminary data.</text>
</comment>
<sequence length="211" mass="22923">MKSAKGLWILLVPLAGFGLWSMLASPRALLGIDPGPLGMFALVASTVAALLLLSRTPRENLDRASPAEWKAWLGVGFMLAGVLYFLSRIPLFAAGDWRDPHAGAVARNLVLLLVVWTVLSSVLAARWKGRVQEDERDRDIEASAVGWGRGALVSCVVGIAVLLGFSPPARLQWANHFMVANLLVFALMWGWLVEYAATALMYLRDRRGAGS</sequence>
<protein>
    <recommendedName>
        <fullName evidence="4">Transmembrane protein</fullName>
    </recommendedName>
</protein>
<evidence type="ECO:0000256" key="1">
    <source>
        <dbReference type="SAM" id="Phobius"/>
    </source>
</evidence>
<dbReference type="Proteomes" id="UP000788419">
    <property type="component" value="Unassembled WGS sequence"/>
</dbReference>
<reference evidence="2 3" key="1">
    <citation type="submission" date="2017-10" db="EMBL/GenBank/DDBJ databases">
        <title>Whole genome sequencing of members of genus Pseudoxanthomonas.</title>
        <authorList>
            <person name="Kumar S."/>
            <person name="Bansal K."/>
            <person name="Kaur A."/>
            <person name="Patil P."/>
            <person name="Sharma S."/>
            <person name="Patil P.B."/>
        </authorList>
    </citation>
    <scope>NUCLEOTIDE SEQUENCE [LARGE SCALE GENOMIC DNA]</scope>
    <source>
        <strain evidence="2 3">DSM 17801</strain>
    </source>
</reference>
<evidence type="ECO:0000313" key="3">
    <source>
        <dbReference type="Proteomes" id="UP000788419"/>
    </source>
</evidence>
<keyword evidence="1" id="KW-0812">Transmembrane</keyword>
<proteinExistence type="predicted"/>
<feature type="transmembrane region" description="Helical" evidence="1">
    <location>
        <begin position="34"/>
        <end position="53"/>
    </location>
</feature>
<feature type="transmembrane region" description="Helical" evidence="1">
    <location>
        <begin position="73"/>
        <end position="93"/>
    </location>
</feature>